<dbReference type="AlphaFoldDB" id="Q5BWD7"/>
<organism evidence="1">
    <name type="scientific">Schistosoma japonicum</name>
    <name type="common">Blood fluke</name>
    <dbReference type="NCBI Taxonomy" id="6182"/>
    <lineage>
        <taxon>Eukaryota</taxon>
        <taxon>Metazoa</taxon>
        <taxon>Spiralia</taxon>
        <taxon>Lophotrochozoa</taxon>
        <taxon>Platyhelminthes</taxon>
        <taxon>Trematoda</taxon>
        <taxon>Digenea</taxon>
        <taxon>Strigeidida</taxon>
        <taxon>Schistosomatoidea</taxon>
        <taxon>Schistosomatidae</taxon>
        <taxon>Schistosoma</taxon>
    </lineage>
</organism>
<protein>
    <submittedName>
        <fullName evidence="1">Uncharacterized protein</fullName>
    </submittedName>
</protein>
<name>Q5BWD7_SCHJA</name>
<accession>Q5BWD7</accession>
<dbReference type="EMBL" id="AY812399">
    <property type="protein sequence ID" value="AAX28288.1"/>
    <property type="molecule type" value="mRNA"/>
</dbReference>
<reference evidence="1" key="2">
    <citation type="journal article" date="2006" name="PLoS Pathog.">
        <title>New perspectives on host-parasite interplay by comparative transcriptomic and proteomic analyses of Schistosoma japonicum.</title>
        <authorList>
            <person name="Liu F."/>
            <person name="Lu J."/>
            <person name="Hu W."/>
            <person name="Wang S.Y."/>
            <person name="Cui S.J."/>
            <person name="Chi M."/>
            <person name="Yan Q."/>
            <person name="Wang X.R."/>
            <person name="Song H.D."/>
            <person name="Xu X.N."/>
            <person name="Wang J.J."/>
            <person name="Zhang X.L."/>
            <person name="Zhang X."/>
            <person name="Wang Z.Q."/>
            <person name="Xue C.L."/>
            <person name="Brindley P.J."/>
            <person name="McManus D.P."/>
            <person name="Yang P.Y."/>
            <person name="Feng Z."/>
            <person name="Chen Z."/>
            <person name="Han Z.G."/>
        </authorList>
    </citation>
    <scope>NUCLEOTIDE SEQUENCE</scope>
</reference>
<reference evidence="1" key="1">
    <citation type="submission" date="2005-03" db="EMBL/GenBank/DDBJ databases">
        <authorList>
            <person name="Han Z."/>
        </authorList>
    </citation>
    <scope>NUCLEOTIDE SEQUENCE</scope>
</reference>
<proteinExistence type="evidence at transcript level"/>
<sequence length="55" mass="6811">MLFQRLKEPARPQCRYRHRNLSHKDAYYRLHLSCIQFSSLRVLQLYRGQEHHESL</sequence>
<evidence type="ECO:0000313" key="1">
    <source>
        <dbReference type="EMBL" id="AAX28288.1"/>
    </source>
</evidence>